<proteinExistence type="predicted"/>
<gene>
    <name evidence="2" type="ORF">C8F04DRAFT_945206</name>
</gene>
<name>A0AAD6TF27_9AGAR</name>
<sequence>MPNPILKRARSDAAPHTVHFSPALTRTFTAHPRSEYDRSPIVVSPNACALPARGCPGRTYYDNAPRRSSKHTPQQQQPPRGHLHPRALQNPQYDDDEDDDDDDEMHPPALVPDLSSESDESSDGFASPPPEPANVPFVGGCWPHN</sequence>
<evidence type="ECO:0000313" key="3">
    <source>
        <dbReference type="Proteomes" id="UP001218188"/>
    </source>
</evidence>
<comment type="caution">
    <text evidence="2">The sequence shown here is derived from an EMBL/GenBank/DDBJ whole genome shotgun (WGS) entry which is preliminary data.</text>
</comment>
<keyword evidence="3" id="KW-1185">Reference proteome</keyword>
<feature type="compositionally biased region" description="Acidic residues" evidence="1">
    <location>
        <begin position="93"/>
        <end position="104"/>
    </location>
</feature>
<evidence type="ECO:0000256" key="1">
    <source>
        <dbReference type="SAM" id="MobiDB-lite"/>
    </source>
</evidence>
<protein>
    <submittedName>
        <fullName evidence="2">Uncharacterized protein</fullName>
    </submittedName>
</protein>
<dbReference type="AlphaFoldDB" id="A0AAD6TF27"/>
<dbReference type="EMBL" id="JARJCM010000011">
    <property type="protein sequence ID" value="KAJ7042777.1"/>
    <property type="molecule type" value="Genomic_DNA"/>
</dbReference>
<dbReference type="Proteomes" id="UP001218188">
    <property type="component" value="Unassembled WGS sequence"/>
</dbReference>
<reference evidence="2" key="1">
    <citation type="submission" date="2023-03" db="EMBL/GenBank/DDBJ databases">
        <title>Massive genome expansion in bonnet fungi (Mycena s.s.) driven by repeated elements and novel gene families across ecological guilds.</title>
        <authorList>
            <consortium name="Lawrence Berkeley National Laboratory"/>
            <person name="Harder C.B."/>
            <person name="Miyauchi S."/>
            <person name="Viragh M."/>
            <person name="Kuo A."/>
            <person name="Thoen E."/>
            <person name="Andreopoulos B."/>
            <person name="Lu D."/>
            <person name="Skrede I."/>
            <person name="Drula E."/>
            <person name="Henrissat B."/>
            <person name="Morin E."/>
            <person name="Kohler A."/>
            <person name="Barry K."/>
            <person name="LaButti K."/>
            <person name="Morin E."/>
            <person name="Salamov A."/>
            <person name="Lipzen A."/>
            <person name="Mereny Z."/>
            <person name="Hegedus B."/>
            <person name="Baldrian P."/>
            <person name="Stursova M."/>
            <person name="Weitz H."/>
            <person name="Taylor A."/>
            <person name="Grigoriev I.V."/>
            <person name="Nagy L.G."/>
            <person name="Martin F."/>
            <person name="Kauserud H."/>
        </authorList>
    </citation>
    <scope>NUCLEOTIDE SEQUENCE</scope>
    <source>
        <strain evidence="2">CBHHK200</strain>
    </source>
</reference>
<feature type="region of interest" description="Disordered" evidence="1">
    <location>
        <begin position="36"/>
        <end position="145"/>
    </location>
</feature>
<organism evidence="2 3">
    <name type="scientific">Mycena alexandri</name>
    <dbReference type="NCBI Taxonomy" id="1745969"/>
    <lineage>
        <taxon>Eukaryota</taxon>
        <taxon>Fungi</taxon>
        <taxon>Dikarya</taxon>
        <taxon>Basidiomycota</taxon>
        <taxon>Agaricomycotina</taxon>
        <taxon>Agaricomycetes</taxon>
        <taxon>Agaricomycetidae</taxon>
        <taxon>Agaricales</taxon>
        <taxon>Marasmiineae</taxon>
        <taxon>Mycenaceae</taxon>
        <taxon>Mycena</taxon>
    </lineage>
</organism>
<accession>A0AAD6TF27</accession>
<evidence type="ECO:0000313" key="2">
    <source>
        <dbReference type="EMBL" id="KAJ7042777.1"/>
    </source>
</evidence>